<reference evidence="2 3" key="1">
    <citation type="submission" date="2019-04" db="EMBL/GenBank/DDBJ databases">
        <title>Streptomyces oryziradicis sp. nov., a novel actinomycete isolated from rhizosphere soil of rice (Oryza sativa L.).</title>
        <authorList>
            <person name="Li C."/>
        </authorList>
    </citation>
    <scope>NUCLEOTIDE SEQUENCE [LARGE SCALE GENOMIC DNA]</scope>
    <source>
        <strain evidence="2 3">NEAU-C40</strain>
    </source>
</reference>
<evidence type="ECO:0000256" key="1">
    <source>
        <dbReference type="SAM" id="MobiDB-lite"/>
    </source>
</evidence>
<sequence length="72" mass="7607">MSVQWVLPGSAGMSEAVGVEERRPDGDEGRYSYEIHSSGALIIWVARGGGEAAEVDVAYGPGAWIKASGTRR</sequence>
<evidence type="ECO:0000313" key="2">
    <source>
        <dbReference type="EMBL" id="TKA10721.1"/>
    </source>
</evidence>
<dbReference type="RefSeq" id="WP_136724482.1">
    <property type="nucleotide sequence ID" value="NZ_JAOPYF010000068.1"/>
</dbReference>
<organism evidence="2 3">
    <name type="scientific">Actinacidiphila oryziradicis</name>
    <dbReference type="NCBI Taxonomy" id="2571141"/>
    <lineage>
        <taxon>Bacteria</taxon>
        <taxon>Bacillati</taxon>
        <taxon>Actinomycetota</taxon>
        <taxon>Actinomycetes</taxon>
        <taxon>Kitasatosporales</taxon>
        <taxon>Streptomycetaceae</taxon>
        <taxon>Actinacidiphila</taxon>
    </lineage>
</organism>
<comment type="caution">
    <text evidence="2">The sequence shown here is derived from an EMBL/GenBank/DDBJ whole genome shotgun (WGS) entry which is preliminary data.</text>
</comment>
<gene>
    <name evidence="2" type="ORF">FCI23_15580</name>
</gene>
<dbReference type="AlphaFoldDB" id="A0A4U0SR14"/>
<dbReference type="Proteomes" id="UP000305778">
    <property type="component" value="Unassembled WGS sequence"/>
</dbReference>
<feature type="region of interest" description="Disordered" evidence="1">
    <location>
        <begin position="1"/>
        <end position="27"/>
    </location>
</feature>
<evidence type="ECO:0000313" key="3">
    <source>
        <dbReference type="Proteomes" id="UP000305778"/>
    </source>
</evidence>
<protein>
    <submittedName>
        <fullName evidence="2">Uncharacterized protein</fullName>
    </submittedName>
</protein>
<name>A0A4U0SR14_9ACTN</name>
<dbReference type="EMBL" id="SUMC01000012">
    <property type="protein sequence ID" value="TKA10721.1"/>
    <property type="molecule type" value="Genomic_DNA"/>
</dbReference>
<accession>A0A4U0SR14</accession>
<proteinExistence type="predicted"/>
<keyword evidence="3" id="KW-1185">Reference proteome</keyword>
<dbReference type="OrthoDB" id="4241239at2"/>